<evidence type="ECO:0000313" key="2">
    <source>
        <dbReference type="Proteomes" id="UP001302812"/>
    </source>
</evidence>
<reference evidence="1" key="1">
    <citation type="journal article" date="2023" name="Mol. Phylogenet. Evol.">
        <title>Genome-scale phylogeny and comparative genomics of the fungal order Sordariales.</title>
        <authorList>
            <person name="Hensen N."/>
            <person name="Bonometti L."/>
            <person name="Westerberg I."/>
            <person name="Brannstrom I.O."/>
            <person name="Guillou S."/>
            <person name="Cros-Aarteil S."/>
            <person name="Calhoun S."/>
            <person name="Haridas S."/>
            <person name="Kuo A."/>
            <person name="Mondo S."/>
            <person name="Pangilinan J."/>
            <person name="Riley R."/>
            <person name="LaButti K."/>
            <person name="Andreopoulos B."/>
            <person name="Lipzen A."/>
            <person name="Chen C."/>
            <person name="Yan M."/>
            <person name="Daum C."/>
            <person name="Ng V."/>
            <person name="Clum A."/>
            <person name="Steindorff A."/>
            <person name="Ohm R.A."/>
            <person name="Martin F."/>
            <person name="Silar P."/>
            <person name="Natvig D.O."/>
            <person name="Lalanne C."/>
            <person name="Gautier V."/>
            <person name="Ament-Velasquez S.L."/>
            <person name="Kruys A."/>
            <person name="Hutchinson M.I."/>
            <person name="Powell A.J."/>
            <person name="Barry K."/>
            <person name="Miller A.N."/>
            <person name="Grigoriev I.V."/>
            <person name="Debuchy R."/>
            <person name="Gladieux P."/>
            <person name="Hiltunen Thoren M."/>
            <person name="Johannesson H."/>
        </authorList>
    </citation>
    <scope>NUCLEOTIDE SEQUENCE</scope>
    <source>
        <strain evidence="1">CBS 508.74</strain>
    </source>
</reference>
<name>A0AAN6QG03_9PEZI</name>
<organism evidence="1 2">
    <name type="scientific">Canariomyces notabilis</name>
    <dbReference type="NCBI Taxonomy" id="2074819"/>
    <lineage>
        <taxon>Eukaryota</taxon>
        <taxon>Fungi</taxon>
        <taxon>Dikarya</taxon>
        <taxon>Ascomycota</taxon>
        <taxon>Pezizomycotina</taxon>
        <taxon>Sordariomycetes</taxon>
        <taxon>Sordariomycetidae</taxon>
        <taxon>Sordariales</taxon>
        <taxon>Chaetomiaceae</taxon>
        <taxon>Canariomyces</taxon>
    </lineage>
</organism>
<evidence type="ECO:0000313" key="1">
    <source>
        <dbReference type="EMBL" id="KAK4108921.1"/>
    </source>
</evidence>
<keyword evidence="2" id="KW-1185">Reference proteome</keyword>
<dbReference type="Proteomes" id="UP001302812">
    <property type="component" value="Unassembled WGS sequence"/>
</dbReference>
<sequence>MPASVESKQSDDSDTVPFTNVEDLLKVIDGTIRAGRDSLTVTNVSLNRFTEFDKTREEQRRRFRFRHYDTLYTEFLWKVRDMGLRSWISLASETLSAQDHSGWRCKEGDSTGGPTPKRGAKSAWPILVVEAGVSETIQQLRLDMRRWFSMSNHQVKMVLLAKFDGDSSQIVLEKWEEEAPPVLRQTITIIRNTATDPVSYDITGAPLILLFRLLFLRGPGPGEGDFVLNVPELKEYAEKVWSRV</sequence>
<dbReference type="GeneID" id="89941175"/>
<reference evidence="1" key="2">
    <citation type="submission" date="2023-05" db="EMBL/GenBank/DDBJ databases">
        <authorList>
            <consortium name="Lawrence Berkeley National Laboratory"/>
            <person name="Steindorff A."/>
            <person name="Hensen N."/>
            <person name="Bonometti L."/>
            <person name="Westerberg I."/>
            <person name="Brannstrom I.O."/>
            <person name="Guillou S."/>
            <person name="Cros-Aarteil S."/>
            <person name="Calhoun S."/>
            <person name="Haridas S."/>
            <person name="Kuo A."/>
            <person name="Mondo S."/>
            <person name="Pangilinan J."/>
            <person name="Riley R."/>
            <person name="Labutti K."/>
            <person name="Andreopoulos B."/>
            <person name="Lipzen A."/>
            <person name="Chen C."/>
            <person name="Yanf M."/>
            <person name="Daum C."/>
            <person name="Ng V."/>
            <person name="Clum A."/>
            <person name="Ohm R."/>
            <person name="Martin F."/>
            <person name="Silar P."/>
            <person name="Natvig D."/>
            <person name="Lalanne C."/>
            <person name="Gautier V."/>
            <person name="Ament-Velasquez S.L."/>
            <person name="Kruys A."/>
            <person name="Hutchinson M.I."/>
            <person name="Powell A.J."/>
            <person name="Barry K."/>
            <person name="Miller A.N."/>
            <person name="Grigoriev I.V."/>
            <person name="Debuchy R."/>
            <person name="Gladieux P."/>
            <person name="Thoren M.H."/>
            <person name="Johannesson H."/>
        </authorList>
    </citation>
    <scope>NUCLEOTIDE SEQUENCE</scope>
    <source>
        <strain evidence="1">CBS 508.74</strain>
    </source>
</reference>
<dbReference type="EMBL" id="MU853359">
    <property type="protein sequence ID" value="KAK4108921.1"/>
    <property type="molecule type" value="Genomic_DNA"/>
</dbReference>
<dbReference type="AlphaFoldDB" id="A0AAN6QG03"/>
<comment type="caution">
    <text evidence="1">The sequence shown here is derived from an EMBL/GenBank/DDBJ whole genome shotgun (WGS) entry which is preliminary data.</text>
</comment>
<protein>
    <submittedName>
        <fullName evidence="1">Uncharacterized protein</fullName>
    </submittedName>
</protein>
<accession>A0AAN6QG03</accession>
<dbReference type="RefSeq" id="XP_064666491.1">
    <property type="nucleotide sequence ID" value="XM_064817050.1"/>
</dbReference>
<gene>
    <name evidence="1" type="ORF">N656DRAFT_792171</name>
</gene>
<proteinExistence type="predicted"/>